<name>A0A9R1VZY6_LACSA</name>
<evidence type="ECO:0000313" key="1">
    <source>
        <dbReference type="EMBL" id="KAJ0213701.1"/>
    </source>
</evidence>
<keyword evidence="2" id="KW-1185">Reference proteome</keyword>
<reference evidence="1 2" key="1">
    <citation type="journal article" date="2017" name="Nat. Commun.">
        <title>Genome assembly with in vitro proximity ligation data and whole-genome triplication in lettuce.</title>
        <authorList>
            <person name="Reyes-Chin-Wo S."/>
            <person name="Wang Z."/>
            <person name="Yang X."/>
            <person name="Kozik A."/>
            <person name="Arikit S."/>
            <person name="Song C."/>
            <person name="Xia L."/>
            <person name="Froenicke L."/>
            <person name="Lavelle D.O."/>
            <person name="Truco M.J."/>
            <person name="Xia R."/>
            <person name="Zhu S."/>
            <person name="Xu C."/>
            <person name="Xu H."/>
            <person name="Xu X."/>
            <person name="Cox K."/>
            <person name="Korf I."/>
            <person name="Meyers B.C."/>
            <person name="Michelmore R.W."/>
        </authorList>
    </citation>
    <scope>NUCLEOTIDE SEQUENCE [LARGE SCALE GENOMIC DNA]</scope>
    <source>
        <strain evidence="2">cv. Salinas</strain>
        <tissue evidence="1">Seedlings</tissue>
    </source>
</reference>
<proteinExistence type="predicted"/>
<dbReference type="EMBL" id="NBSK02000004">
    <property type="protein sequence ID" value="KAJ0213701.1"/>
    <property type="molecule type" value="Genomic_DNA"/>
</dbReference>
<organism evidence="1 2">
    <name type="scientific">Lactuca sativa</name>
    <name type="common">Garden lettuce</name>
    <dbReference type="NCBI Taxonomy" id="4236"/>
    <lineage>
        <taxon>Eukaryota</taxon>
        <taxon>Viridiplantae</taxon>
        <taxon>Streptophyta</taxon>
        <taxon>Embryophyta</taxon>
        <taxon>Tracheophyta</taxon>
        <taxon>Spermatophyta</taxon>
        <taxon>Magnoliopsida</taxon>
        <taxon>eudicotyledons</taxon>
        <taxon>Gunneridae</taxon>
        <taxon>Pentapetalae</taxon>
        <taxon>asterids</taxon>
        <taxon>campanulids</taxon>
        <taxon>Asterales</taxon>
        <taxon>Asteraceae</taxon>
        <taxon>Cichorioideae</taxon>
        <taxon>Cichorieae</taxon>
        <taxon>Lactucinae</taxon>
        <taxon>Lactuca</taxon>
    </lineage>
</organism>
<evidence type="ECO:0008006" key="3">
    <source>
        <dbReference type="Google" id="ProtNLM"/>
    </source>
</evidence>
<evidence type="ECO:0000313" key="2">
    <source>
        <dbReference type="Proteomes" id="UP000235145"/>
    </source>
</evidence>
<gene>
    <name evidence="1" type="ORF">LSAT_V11C400226760</name>
</gene>
<dbReference type="AlphaFoldDB" id="A0A9R1VZY6"/>
<comment type="caution">
    <text evidence="1">The sequence shown here is derived from an EMBL/GenBank/DDBJ whole genome shotgun (WGS) entry which is preliminary data.</text>
</comment>
<dbReference type="Proteomes" id="UP000235145">
    <property type="component" value="Unassembled WGS sequence"/>
</dbReference>
<sequence length="144" mass="16400">MLELSCSNDGRGKWCCLLSKDGRIPSTEALAYRGVPNISTSCGYCDFGVENVDYILVGCPFAKAVCDCIWRWCGIKQNTITDIGGLLKFVGLWGRCPKKHTRNDRIFNKHLKSASLVTDEIISTVFLWLKHRDFIVRVYLWTNF</sequence>
<protein>
    <recommendedName>
        <fullName evidence="3">Reverse transcriptase zinc-binding domain-containing protein</fullName>
    </recommendedName>
</protein>
<accession>A0A9R1VZY6</accession>